<sequence length="364" mass="40940">MPPNTFTFTDLKSEVAASKQSGSGKLSAIAQEKGKVWFDLSPSLSTNSPQGKLDWLRQNKDVNKRAARDVELRNQELERRTYESIKAKLEKKSMQYEQLKRGLTGGLSEAQLAEQAVDWDAKAELRYSSDSDDEDESLSAPKYDDDEPEPMVEYTDEWGRQRTVPRSQVPLQFRTLKPKDADLEDECVSYNARSYFPTYDPSVEQLRKAEEMLQEEPLETHYDATNNVRDHGAAFYKLSAGAEDRAREMAELGARRAETQAMRRRAGIPDAKPSSEGMQAEEQAVPTASQKRKHELEERRKKIQAKRQKVSSGVQQESTPGSSTPAGNVDPEDPMTALEGKPKKEDLVAADAFLASLKANIRHE</sequence>
<evidence type="ECO:0000313" key="2">
    <source>
        <dbReference type="Proteomes" id="UP000814128"/>
    </source>
</evidence>
<keyword evidence="2" id="KW-1185">Reference proteome</keyword>
<comment type="caution">
    <text evidence="1">The sequence shown here is derived from an EMBL/GenBank/DDBJ whole genome shotgun (WGS) entry which is preliminary data.</text>
</comment>
<name>A0ACB8QPI8_9AGAM</name>
<protein>
    <submittedName>
        <fullName evidence="1">Uncharacterized protein</fullName>
    </submittedName>
</protein>
<reference evidence="1" key="2">
    <citation type="journal article" date="2022" name="New Phytol.">
        <title>Evolutionary transition to the ectomycorrhizal habit in the genomes of a hyperdiverse lineage of mushroom-forming fungi.</title>
        <authorList>
            <person name="Looney B."/>
            <person name="Miyauchi S."/>
            <person name="Morin E."/>
            <person name="Drula E."/>
            <person name="Courty P.E."/>
            <person name="Kohler A."/>
            <person name="Kuo A."/>
            <person name="LaButti K."/>
            <person name="Pangilinan J."/>
            <person name="Lipzen A."/>
            <person name="Riley R."/>
            <person name="Andreopoulos W."/>
            <person name="He G."/>
            <person name="Johnson J."/>
            <person name="Nolan M."/>
            <person name="Tritt A."/>
            <person name="Barry K.W."/>
            <person name="Grigoriev I.V."/>
            <person name="Nagy L.G."/>
            <person name="Hibbett D."/>
            <person name="Henrissat B."/>
            <person name="Matheny P.B."/>
            <person name="Labbe J."/>
            <person name="Martin F.M."/>
        </authorList>
    </citation>
    <scope>NUCLEOTIDE SEQUENCE</scope>
    <source>
        <strain evidence="1">EC-137</strain>
    </source>
</reference>
<proteinExistence type="predicted"/>
<gene>
    <name evidence="1" type="ORF">K488DRAFT_47507</name>
</gene>
<organism evidence="1 2">
    <name type="scientific">Vararia minispora EC-137</name>
    <dbReference type="NCBI Taxonomy" id="1314806"/>
    <lineage>
        <taxon>Eukaryota</taxon>
        <taxon>Fungi</taxon>
        <taxon>Dikarya</taxon>
        <taxon>Basidiomycota</taxon>
        <taxon>Agaricomycotina</taxon>
        <taxon>Agaricomycetes</taxon>
        <taxon>Russulales</taxon>
        <taxon>Lachnocladiaceae</taxon>
        <taxon>Vararia</taxon>
    </lineage>
</organism>
<dbReference type="EMBL" id="MU273517">
    <property type="protein sequence ID" value="KAI0033558.1"/>
    <property type="molecule type" value="Genomic_DNA"/>
</dbReference>
<reference evidence="1" key="1">
    <citation type="submission" date="2021-02" db="EMBL/GenBank/DDBJ databases">
        <authorList>
            <consortium name="DOE Joint Genome Institute"/>
            <person name="Ahrendt S."/>
            <person name="Looney B.P."/>
            <person name="Miyauchi S."/>
            <person name="Morin E."/>
            <person name="Drula E."/>
            <person name="Courty P.E."/>
            <person name="Chicoki N."/>
            <person name="Fauchery L."/>
            <person name="Kohler A."/>
            <person name="Kuo A."/>
            <person name="Labutti K."/>
            <person name="Pangilinan J."/>
            <person name="Lipzen A."/>
            <person name="Riley R."/>
            <person name="Andreopoulos W."/>
            <person name="He G."/>
            <person name="Johnson J."/>
            <person name="Barry K.W."/>
            <person name="Grigoriev I.V."/>
            <person name="Nagy L."/>
            <person name="Hibbett D."/>
            <person name="Henrissat B."/>
            <person name="Matheny P.B."/>
            <person name="Labbe J."/>
            <person name="Martin F."/>
        </authorList>
    </citation>
    <scope>NUCLEOTIDE SEQUENCE</scope>
    <source>
        <strain evidence="1">EC-137</strain>
    </source>
</reference>
<dbReference type="Proteomes" id="UP000814128">
    <property type="component" value="Unassembled WGS sequence"/>
</dbReference>
<evidence type="ECO:0000313" key="1">
    <source>
        <dbReference type="EMBL" id="KAI0033558.1"/>
    </source>
</evidence>
<accession>A0ACB8QPI8</accession>